<dbReference type="Pfam" id="PF00415">
    <property type="entry name" value="RCC1"/>
    <property type="match status" value="3"/>
</dbReference>
<accession>Q54NH2</accession>
<dbReference type="STRING" id="44689.Q54NH2"/>
<dbReference type="FunCoup" id="Q54NH2">
    <property type="interactions" value="70"/>
</dbReference>
<dbReference type="PRINTS" id="PR00633">
    <property type="entry name" value="RCCNDNSATION"/>
</dbReference>
<evidence type="ECO:0000313" key="4">
    <source>
        <dbReference type="EMBL" id="EAL64794.2"/>
    </source>
</evidence>
<keyword evidence="5" id="KW-1185">Reference proteome</keyword>
<sequence>MKNDLYTFGKKNYILNNLFRSLGEIKKIKDDLQIVRLTMNCQKINIIDIKCTNDTLFILFSNGEFICKRMIPTLSINEITSPIKILKISSGYNHFHLLSIDNKLYGLGDNSFNQIGFNNINISNNNWYERIKQVEYFNEINLKMVSSGGRHHSIFIGIDGSVYSCGSNKYNQLGRRTTNGENETTHNIEKLETTILFDNCSSGDHHNLLIATNGLVYGFGLNSHGQLGIITNYNVKLPISNNKNENDNNSNENDNYGYSIKLLTLLETLKDEHIVEVRCSMWHSILLSKKGEVFTFGEGSSFQLGHGDNISYQTPILVDELSENNFKINSISCSTNSSLFLDNQHRVFYCGDNFISQDFECNNQDNQNYSYDGDDEDDDDNDNDCSNKIENPTPLTQLIQTLDFSPPNNIYTHNSNFNFMW</sequence>
<dbReference type="KEGG" id="ddi:DDB_G0285261"/>
<dbReference type="InterPro" id="IPR000408">
    <property type="entry name" value="Reg_chr_condens"/>
</dbReference>
<reference evidence="4 5" key="1">
    <citation type="journal article" date="2005" name="Nature">
        <title>The genome of the social amoeba Dictyostelium discoideum.</title>
        <authorList>
            <consortium name="The Dictyostelium discoideum Sequencing Consortium"/>
            <person name="Eichinger L."/>
            <person name="Pachebat J.A."/>
            <person name="Glockner G."/>
            <person name="Rajandream M.A."/>
            <person name="Sucgang R."/>
            <person name="Berriman M."/>
            <person name="Song J."/>
            <person name="Olsen R."/>
            <person name="Szafranski K."/>
            <person name="Xu Q."/>
            <person name="Tunggal B."/>
            <person name="Kummerfeld S."/>
            <person name="Madera M."/>
            <person name="Konfortov B.A."/>
            <person name="Rivero F."/>
            <person name="Bankier A.T."/>
            <person name="Lehmann R."/>
            <person name="Hamlin N."/>
            <person name="Davies R."/>
            <person name="Gaudet P."/>
            <person name="Fey P."/>
            <person name="Pilcher K."/>
            <person name="Chen G."/>
            <person name="Saunders D."/>
            <person name="Sodergren E."/>
            <person name="Davis P."/>
            <person name="Kerhornou A."/>
            <person name="Nie X."/>
            <person name="Hall N."/>
            <person name="Anjard C."/>
            <person name="Hemphill L."/>
            <person name="Bason N."/>
            <person name="Farbrother P."/>
            <person name="Desany B."/>
            <person name="Just E."/>
            <person name="Morio T."/>
            <person name="Rost R."/>
            <person name="Churcher C."/>
            <person name="Cooper J."/>
            <person name="Haydock S."/>
            <person name="van Driessche N."/>
            <person name="Cronin A."/>
            <person name="Goodhead I."/>
            <person name="Muzny D."/>
            <person name="Mourier T."/>
            <person name="Pain A."/>
            <person name="Lu M."/>
            <person name="Harper D."/>
            <person name="Lindsay R."/>
            <person name="Hauser H."/>
            <person name="James K."/>
            <person name="Quiles M."/>
            <person name="Madan Babu M."/>
            <person name="Saito T."/>
            <person name="Buchrieser C."/>
            <person name="Wardroper A."/>
            <person name="Felder M."/>
            <person name="Thangavelu M."/>
            <person name="Johnson D."/>
            <person name="Knights A."/>
            <person name="Loulseged H."/>
            <person name="Mungall K."/>
            <person name="Oliver K."/>
            <person name="Price C."/>
            <person name="Quail M.A."/>
            <person name="Urushihara H."/>
            <person name="Hernandez J."/>
            <person name="Rabbinowitsch E."/>
            <person name="Steffen D."/>
            <person name="Sanders M."/>
            <person name="Ma J."/>
            <person name="Kohara Y."/>
            <person name="Sharp S."/>
            <person name="Simmonds M."/>
            <person name="Spiegler S."/>
            <person name="Tivey A."/>
            <person name="Sugano S."/>
            <person name="White B."/>
            <person name="Walker D."/>
            <person name="Woodward J."/>
            <person name="Winckler T."/>
            <person name="Tanaka Y."/>
            <person name="Shaulsky G."/>
            <person name="Schleicher M."/>
            <person name="Weinstock G."/>
            <person name="Rosenthal A."/>
            <person name="Cox E.C."/>
            <person name="Chisholm R.L."/>
            <person name="Gibbs R."/>
            <person name="Loomis W.F."/>
            <person name="Platzer M."/>
            <person name="Kay R.R."/>
            <person name="Williams J."/>
            <person name="Dear P.H."/>
            <person name="Noegel A.A."/>
            <person name="Barrell B."/>
            <person name="Kuspa A."/>
        </authorList>
    </citation>
    <scope>NUCLEOTIDE SEQUENCE [LARGE SCALE GENOMIC DNA]</scope>
    <source>
        <strain evidence="4 5">AX4</strain>
    </source>
</reference>
<dbReference type="dictyBase" id="DDB_G0285261"/>
<dbReference type="PROSITE" id="PS50012">
    <property type="entry name" value="RCC1_3"/>
    <property type="match status" value="3"/>
</dbReference>
<dbReference type="InParanoid" id="Q54NH2"/>
<proteinExistence type="predicted"/>
<feature type="repeat" description="RCC1" evidence="2">
    <location>
        <begin position="291"/>
        <end position="344"/>
    </location>
</feature>
<dbReference type="Reactome" id="R-DDI-9909505">
    <property type="pathway name" value="Modulation of host responses by IFN-stimulated genes"/>
</dbReference>
<dbReference type="InterPro" id="IPR051210">
    <property type="entry name" value="Ub_ligase/GEF_domain"/>
</dbReference>
<protein>
    <submittedName>
        <fullName evidence="4">Regulator of chromosome condensation domain-containing protein</fullName>
    </submittedName>
</protein>
<feature type="compositionally biased region" description="Acidic residues" evidence="3">
    <location>
        <begin position="372"/>
        <end position="383"/>
    </location>
</feature>
<dbReference type="Proteomes" id="UP000002195">
    <property type="component" value="Unassembled WGS sequence"/>
</dbReference>
<dbReference type="PANTHER" id="PTHR22870">
    <property type="entry name" value="REGULATOR OF CHROMOSOME CONDENSATION"/>
    <property type="match status" value="1"/>
</dbReference>
<dbReference type="PhylomeDB" id="Q54NH2"/>
<organism evidence="4 5">
    <name type="scientific">Dictyostelium discoideum</name>
    <name type="common">Social amoeba</name>
    <dbReference type="NCBI Taxonomy" id="44689"/>
    <lineage>
        <taxon>Eukaryota</taxon>
        <taxon>Amoebozoa</taxon>
        <taxon>Evosea</taxon>
        <taxon>Eumycetozoa</taxon>
        <taxon>Dictyostelia</taxon>
        <taxon>Dictyosteliales</taxon>
        <taxon>Dictyosteliaceae</taxon>
        <taxon>Dictyostelium</taxon>
    </lineage>
</organism>
<name>Q54NH2_DICDI</name>
<feature type="repeat" description="RCC1" evidence="2">
    <location>
        <begin position="214"/>
        <end position="290"/>
    </location>
</feature>
<feature type="region of interest" description="Disordered" evidence="3">
    <location>
        <begin position="366"/>
        <end position="391"/>
    </location>
</feature>
<dbReference type="Reactome" id="R-DDI-936440">
    <property type="pathway name" value="Negative regulators of DDX58/IFIH1 signaling"/>
</dbReference>
<dbReference type="Reactome" id="R-DDI-983168">
    <property type="pathway name" value="Antigen processing: Ubiquitination &amp; Proteasome degradation"/>
</dbReference>
<evidence type="ECO:0000256" key="2">
    <source>
        <dbReference type="PROSITE-ProRule" id="PRU00235"/>
    </source>
</evidence>
<dbReference type="OMA" id="CLILTDK"/>
<evidence type="ECO:0000256" key="3">
    <source>
        <dbReference type="SAM" id="MobiDB-lite"/>
    </source>
</evidence>
<dbReference type="PANTHER" id="PTHR22870:SF408">
    <property type="entry name" value="OS09G0560450 PROTEIN"/>
    <property type="match status" value="1"/>
</dbReference>
<dbReference type="SMR" id="Q54NH2"/>
<dbReference type="GeneID" id="8625013"/>
<dbReference type="GO" id="GO:0005737">
    <property type="term" value="C:cytoplasm"/>
    <property type="evidence" value="ECO:0000318"/>
    <property type="project" value="GO_Central"/>
</dbReference>
<dbReference type="HOGENOM" id="CLU_652877_0_0_1"/>
<evidence type="ECO:0000256" key="1">
    <source>
        <dbReference type="ARBA" id="ARBA00022737"/>
    </source>
</evidence>
<feature type="repeat" description="RCC1" evidence="2">
    <location>
        <begin position="160"/>
        <end position="213"/>
    </location>
</feature>
<evidence type="ECO:0000313" key="5">
    <source>
        <dbReference type="Proteomes" id="UP000002195"/>
    </source>
</evidence>
<dbReference type="RefSeq" id="XP_638297.2">
    <property type="nucleotide sequence ID" value="XM_633205.2"/>
</dbReference>
<dbReference type="AlphaFoldDB" id="Q54NH2"/>
<gene>
    <name evidence="4" type="ORF">DDB_G0285261</name>
</gene>
<keyword evidence="1" id="KW-0677">Repeat</keyword>
<dbReference type="Reactome" id="R-DDI-1169408">
    <property type="pathway name" value="ISG15 antiviral mechanism"/>
</dbReference>
<comment type="caution">
    <text evidence="4">The sequence shown here is derived from an EMBL/GenBank/DDBJ whole genome shotgun (WGS) entry which is preliminary data.</text>
</comment>
<dbReference type="eggNOG" id="KOG0941">
    <property type="taxonomic scope" value="Eukaryota"/>
</dbReference>
<dbReference type="Gene3D" id="2.130.10.30">
    <property type="entry name" value="Regulator of chromosome condensation 1/beta-lactamase-inhibitor protein II"/>
    <property type="match status" value="1"/>
</dbReference>
<dbReference type="SUPFAM" id="SSF50985">
    <property type="entry name" value="RCC1/BLIP-II"/>
    <property type="match status" value="1"/>
</dbReference>
<dbReference type="VEuPathDB" id="AmoebaDB:DDB_G0285261"/>
<dbReference type="PaxDb" id="44689-DDB0235392"/>
<dbReference type="InterPro" id="IPR009091">
    <property type="entry name" value="RCC1/BLIP-II"/>
</dbReference>
<dbReference type="EMBL" id="AAFI02000077">
    <property type="protein sequence ID" value="EAL64794.2"/>
    <property type="molecule type" value="Genomic_DNA"/>
</dbReference>